<keyword evidence="3" id="KW-1185">Reference proteome</keyword>
<protein>
    <submittedName>
        <fullName evidence="2">DUF819 family protein</fullName>
    </submittedName>
</protein>
<evidence type="ECO:0000313" key="3">
    <source>
        <dbReference type="Proteomes" id="UP001210339"/>
    </source>
</evidence>
<feature type="transmembrane region" description="Helical" evidence="1">
    <location>
        <begin position="6"/>
        <end position="23"/>
    </location>
</feature>
<accession>A0ABY7QRY3</accession>
<dbReference type="InterPro" id="IPR008537">
    <property type="entry name" value="DUF819"/>
</dbReference>
<dbReference type="PANTHER" id="PTHR34289">
    <property type="entry name" value="PROTEIN, PUTATIVE (DUF819)-RELATED"/>
    <property type="match status" value="1"/>
</dbReference>
<feature type="transmembrane region" description="Helical" evidence="1">
    <location>
        <begin position="96"/>
        <end position="116"/>
    </location>
</feature>
<keyword evidence="1" id="KW-0812">Transmembrane</keyword>
<sequence>MVITNGFTYIAFLMMIAGSLLALEKYTKWKVFNIVPPLVFIYVLNMIFCTVGLYDSEGVSTAYNALKNNLLYAMIFVMLLRCDFRKMAKLGGRMVAIFLGGSLTLFVGTVVLYPLFKGVLGTNTWGAVAALYASWVGGSANMAAMQAALPVDSGAFGSALALDTVCYSLWIALLLLAVKYESKWNKATNADTSKLNAIAEAAAKEVNKDKQKASAADWIFLIGLSLMVSALTQMAGEAINTSLTEMGLDMFGSGTIVTVLVTVIGLVAALSPLGKLPAVEELSSVYLYAVVSLLASTASITALVAAPMWILFGLGILLIHTVLMFLLSKFFHWDLCMVSTSSLANIGGSASAPIIASAYDPAFSGIGVLMGVLGAAVGNFFGLAMGAVLQMLA</sequence>
<feature type="transmembrane region" description="Helical" evidence="1">
    <location>
        <begin position="218"/>
        <end position="239"/>
    </location>
</feature>
<evidence type="ECO:0000256" key="1">
    <source>
        <dbReference type="SAM" id="Phobius"/>
    </source>
</evidence>
<feature type="transmembrane region" description="Helical" evidence="1">
    <location>
        <begin position="155"/>
        <end position="178"/>
    </location>
</feature>
<evidence type="ECO:0000313" key="2">
    <source>
        <dbReference type="EMBL" id="WBW49226.1"/>
    </source>
</evidence>
<dbReference type="Pfam" id="PF05684">
    <property type="entry name" value="DUF819"/>
    <property type="match status" value="1"/>
</dbReference>
<keyword evidence="1" id="KW-1133">Transmembrane helix</keyword>
<proteinExistence type="predicted"/>
<feature type="transmembrane region" description="Helical" evidence="1">
    <location>
        <begin position="251"/>
        <end position="273"/>
    </location>
</feature>
<name>A0ABY7QRY3_9FIRM</name>
<dbReference type="RefSeq" id="WP_271190758.1">
    <property type="nucleotide sequence ID" value="NZ_CP115667.1"/>
</dbReference>
<reference evidence="2 3" key="1">
    <citation type="submission" date="2023-01" db="EMBL/GenBank/DDBJ databases">
        <authorList>
            <person name="Lee S.H."/>
            <person name="Jung H.S."/>
            <person name="Yun J.U."/>
        </authorList>
    </citation>
    <scope>NUCLEOTIDE SEQUENCE [LARGE SCALE GENOMIC DNA]</scope>
    <source>
        <strain evidence="2 3">CBA3646</strain>
    </source>
</reference>
<feature type="transmembrane region" description="Helical" evidence="1">
    <location>
        <begin position="335"/>
        <end position="356"/>
    </location>
</feature>
<dbReference type="Proteomes" id="UP001210339">
    <property type="component" value="Chromosome"/>
</dbReference>
<feature type="transmembrane region" description="Helical" evidence="1">
    <location>
        <begin position="285"/>
        <end position="303"/>
    </location>
</feature>
<dbReference type="EMBL" id="CP115667">
    <property type="protein sequence ID" value="WBW49226.1"/>
    <property type="molecule type" value="Genomic_DNA"/>
</dbReference>
<organism evidence="2 3">
    <name type="scientific">Peptoniphilus equinus</name>
    <dbReference type="NCBI Taxonomy" id="3016343"/>
    <lineage>
        <taxon>Bacteria</taxon>
        <taxon>Bacillati</taxon>
        <taxon>Bacillota</taxon>
        <taxon>Tissierellia</taxon>
        <taxon>Tissierellales</taxon>
        <taxon>Peptoniphilaceae</taxon>
        <taxon>Peptoniphilus</taxon>
    </lineage>
</organism>
<dbReference type="PANTHER" id="PTHR34289:SF8">
    <property type="entry name" value="DUF819 DOMAIN-CONTAINING PROTEIN"/>
    <property type="match status" value="1"/>
</dbReference>
<feature type="transmembrane region" description="Helical" evidence="1">
    <location>
        <begin position="35"/>
        <end position="54"/>
    </location>
</feature>
<feature type="transmembrane region" description="Helical" evidence="1">
    <location>
        <begin position="309"/>
        <end position="328"/>
    </location>
</feature>
<gene>
    <name evidence="2" type="ORF">O6R05_04235</name>
</gene>
<keyword evidence="1" id="KW-0472">Membrane</keyword>
<feature type="transmembrane region" description="Helical" evidence="1">
    <location>
        <begin position="362"/>
        <end position="389"/>
    </location>
</feature>